<dbReference type="AlphaFoldDB" id="A0A270NNI7"/>
<proteinExistence type="predicted"/>
<reference evidence="1 2" key="1">
    <citation type="submission" date="2017-06" db="EMBL/GenBank/DDBJ databases">
        <title>Genome sequencing and assembly of Stenotrophomonas maltophilia DF07.</title>
        <authorList>
            <person name="Iyer R."/>
        </authorList>
    </citation>
    <scope>NUCLEOTIDE SEQUENCE [LARGE SCALE GENOMIC DNA]</scope>
    <source>
        <strain evidence="1 2">DF07</strain>
    </source>
</reference>
<evidence type="ECO:0000313" key="1">
    <source>
        <dbReference type="EMBL" id="PAM73135.1"/>
    </source>
</evidence>
<organism evidence="1 2">
    <name type="scientific">Stenotrophomonas maltophilia</name>
    <name type="common">Pseudomonas maltophilia</name>
    <name type="synonym">Xanthomonas maltophilia</name>
    <dbReference type="NCBI Taxonomy" id="40324"/>
    <lineage>
        <taxon>Bacteria</taxon>
        <taxon>Pseudomonadati</taxon>
        <taxon>Pseudomonadota</taxon>
        <taxon>Gammaproteobacteria</taxon>
        <taxon>Lysobacterales</taxon>
        <taxon>Lysobacteraceae</taxon>
        <taxon>Stenotrophomonas</taxon>
        <taxon>Stenotrophomonas maltophilia group</taxon>
    </lineage>
</organism>
<dbReference type="Proteomes" id="UP000216433">
    <property type="component" value="Unassembled WGS sequence"/>
</dbReference>
<accession>A0A270NNI7</accession>
<gene>
    <name evidence="1" type="ORF">CEK00_04625</name>
</gene>
<dbReference type="RefSeq" id="WP_095377375.1">
    <property type="nucleotide sequence ID" value="NZ_NJGC01000004.1"/>
</dbReference>
<comment type="caution">
    <text evidence="1">The sequence shown here is derived from an EMBL/GenBank/DDBJ whole genome shotgun (WGS) entry which is preliminary data.</text>
</comment>
<protein>
    <submittedName>
        <fullName evidence="1">Uncharacterized protein</fullName>
    </submittedName>
</protein>
<sequence>MKIMKALQNLGTVGRDAIRAIRRHKYELSEAGIYLPAARATIGGTFRHAHASAGGEFGPWQVDPNRLVKEGLNYILNTALGGTSQQTAFYLAPFAGNVTPAADWKGSTFKDVATEFTGYTNASRLPWTTAPSTAEAIGNSAALAAATLVYSAGGPYNLYGIGLLTGSAKGATANILIAATRFATPRTNQLAGDKLALEYVLSAKDEGDVT</sequence>
<name>A0A270NNI7_STEMA</name>
<dbReference type="EMBL" id="NJGC01000004">
    <property type="protein sequence ID" value="PAM73135.1"/>
    <property type="molecule type" value="Genomic_DNA"/>
</dbReference>
<evidence type="ECO:0000313" key="2">
    <source>
        <dbReference type="Proteomes" id="UP000216433"/>
    </source>
</evidence>